<dbReference type="EMBL" id="VLKT01000107">
    <property type="protein sequence ID" value="TWI17444.1"/>
    <property type="molecule type" value="Genomic_DNA"/>
</dbReference>
<dbReference type="GO" id="GO:0030983">
    <property type="term" value="F:mismatched DNA binding"/>
    <property type="evidence" value="ECO:0007669"/>
    <property type="project" value="InterPro"/>
</dbReference>
<dbReference type="Proteomes" id="UP000317122">
    <property type="component" value="Unassembled WGS sequence"/>
</dbReference>
<keyword evidence="2" id="KW-0067">ATP-binding</keyword>
<keyword evidence="6" id="KW-1185">Reference proteome</keyword>
<dbReference type="GO" id="GO:0006298">
    <property type="term" value="P:mismatch repair"/>
    <property type="evidence" value="ECO:0007669"/>
    <property type="project" value="InterPro"/>
</dbReference>
<evidence type="ECO:0000256" key="1">
    <source>
        <dbReference type="ARBA" id="ARBA00022741"/>
    </source>
</evidence>
<reference evidence="5 6" key="1">
    <citation type="journal article" date="2015" name="Stand. Genomic Sci.">
        <title>Genomic Encyclopedia of Bacterial and Archaeal Type Strains, Phase III: the genomes of soil and plant-associated and newly described type strains.</title>
        <authorList>
            <person name="Whitman W.B."/>
            <person name="Woyke T."/>
            <person name="Klenk H.P."/>
            <person name="Zhou Y."/>
            <person name="Lilburn T.G."/>
            <person name="Beck B.J."/>
            <person name="De Vos P."/>
            <person name="Vandamme P."/>
            <person name="Eisen J.A."/>
            <person name="Garrity G."/>
            <person name="Hugenholtz P."/>
            <person name="Kyrpides N.C."/>
        </authorList>
    </citation>
    <scope>NUCLEOTIDE SEQUENCE [LARGE SCALE GENOMIC DNA]</scope>
    <source>
        <strain evidence="5 6">CGMCC 1.2546</strain>
    </source>
</reference>
<evidence type="ECO:0000313" key="5">
    <source>
        <dbReference type="EMBL" id="TWI17444.1"/>
    </source>
</evidence>
<dbReference type="GO" id="GO:0140664">
    <property type="term" value="F:ATP-dependent DNA damage sensor activity"/>
    <property type="evidence" value="ECO:0007669"/>
    <property type="project" value="InterPro"/>
</dbReference>
<dbReference type="Gene3D" id="3.40.50.300">
    <property type="entry name" value="P-loop containing nucleotide triphosphate hydrolases"/>
    <property type="match status" value="1"/>
</dbReference>
<dbReference type="GO" id="GO:0005524">
    <property type="term" value="F:ATP binding"/>
    <property type="evidence" value="ECO:0007669"/>
    <property type="project" value="UniProtKB-KW"/>
</dbReference>
<feature type="domain" description="DNA mismatch repair proteins mutS family" evidence="4">
    <location>
        <begin position="160"/>
        <end position="341"/>
    </location>
</feature>
<dbReference type="SMART" id="SM00534">
    <property type="entry name" value="MUTSac"/>
    <property type="match status" value="1"/>
</dbReference>
<evidence type="ECO:0000256" key="3">
    <source>
        <dbReference type="ARBA" id="ARBA00023125"/>
    </source>
</evidence>
<name>A0A562MC19_9HYPH</name>
<dbReference type="InterPro" id="IPR045076">
    <property type="entry name" value="MutS"/>
</dbReference>
<dbReference type="SUPFAM" id="SSF52540">
    <property type="entry name" value="P-loop containing nucleoside triphosphate hydrolases"/>
    <property type="match status" value="1"/>
</dbReference>
<comment type="caution">
    <text evidence="5">The sequence shown here is derived from an EMBL/GenBank/DDBJ whole genome shotgun (WGS) entry which is preliminary data.</text>
</comment>
<keyword evidence="3" id="KW-0238">DNA-binding</keyword>
<dbReference type="Pfam" id="PF00488">
    <property type="entry name" value="MutS_V"/>
    <property type="match status" value="1"/>
</dbReference>
<accession>A0A562MC19</accession>
<protein>
    <submittedName>
        <fullName evidence="5">MutS-like protein</fullName>
    </submittedName>
</protein>
<dbReference type="PANTHER" id="PTHR11361">
    <property type="entry name" value="DNA MISMATCH REPAIR PROTEIN MUTS FAMILY MEMBER"/>
    <property type="match status" value="1"/>
</dbReference>
<keyword evidence="1" id="KW-0547">Nucleotide-binding</keyword>
<organism evidence="5 6">
    <name type="scientific">Mesorhizobium tianshanense</name>
    <dbReference type="NCBI Taxonomy" id="39844"/>
    <lineage>
        <taxon>Bacteria</taxon>
        <taxon>Pseudomonadati</taxon>
        <taxon>Pseudomonadota</taxon>
        <taxon>Alphaproteobacteria</taxon>
        <taxon>Hyphomicrobiales</taxon>
        <taxon>Phyllobacteriaceae</taxon>
        <taxon>Mesorhizobium</taxon>
    </lineage>
</organism>
<dbReference type="AlphaFoldDB" id="A0A562MC19"/>
<evidence type="ECO:0000259" key="4">
    <source>
        <dbReference type="SMART" id="SM00534"/>
    </source>
</evidence>
<gene>
    <name evidence="5" type="ORF">IQ26_07529</name>
</gene>
<dbReference type="PANTHER" id="PTHR11361:SF34">
    <property type="entry name" value="DNA MISMATCH REPAIR PROTEIN MSH1, MITOCHONDRIAL"/>
    <property type="match status" value="1"/>
</dbReference>
<dbReference type="InterPro" id="IPR027417">
    <property type="entry name" value="P-loop_NTPase"/>
</dbReference>
<sequence length="341" mass="38489">MRYCLNVKGVSVRVRKPESEIDYSAEVERTFEKFKRGAVKSYLVEFHDFQEMNHVEAAVLELVAKLYPEVFGALDDFCARNGNYVDPKIAAFDREVQFYVGYLEYIETFKQAGLSFCYPEVSSTKKAVRSVDGFDLALARKLLSEKSSIVCNDFHLKGPERIFVVTGPNQGGKTTFARTFGQLHFLTSIGCPVPGKEARLFLFDRLFTHFEKEEDITTLHGKLEDDLVRIHDILGHATPSSIVIMNEIFTSTTLHDALFLGRNVMEKLAELDALCVCVTFVDELASLNEKTVSLVSTVDPENPALRTFKLVRKPADGRAYAMAIARQHRLTHADLKKRMAS</sequence>
<proteinExistence type="predicted"/>
<evidence type="ECO:0000256" key="2">
    <source>
        <dbReference type="ARBA" id="ARBA00022840"/>
    </source>
</evidence>
<evidence type="ECO:0000313" key="6">
    <source>
        <dbReference type="Proteomes" id="UP000317122"/>
    </source>
</evidence>
<dbReference type="RefSeq" id="WP_208760307.1">
    <property type="nucleotide sequence ID" value="NZ_BSPF01000058.1"/>
</dbReference>
<dbReference type="InterPro" id="IPR000432">
    <property type="entry name" value="DNA_mismatch_repair_MutS_C"/>
</dbReference>
<dbReference type="GO" id="GO:0005829">
    <property type="term" value="C:cytosol"/>
    <property type="evidence" value="ECO:0007669"/>
    <property type="project" value="TreeGrafter"/>
</dbReference>